<keyword evidence="3" id="KW-1185">Reference proteome</keyword>
<protein>
    <recommendedName>
        <fullName evidence="4">Low affinity iron permease</fullName>
    </recommendedName>
</protein>
<name>A0A232LZ55_9EURO</name>
<evidence type="ECO:0000313" key="2">
    <source>
        <dbReference type="EMBL" id="OXV09318.1"/>
    </source>
</evidence>
<sequence length="513" mass="57372">MGRFLKLDYTPVFKREFRGLAPMQQVSDDLVENEKSKVSAPRVDFAGYAVKPKTRTLDRWLDVVVRVSGSEYVFFSILVALLIWAFLGIGFGTSLTWQAVISDAQAIFSYMFDSLLMRQQLNGYEEHQAVAAEMRSRIGSHTRLLKELTAGLEEDERARLVVSAENQSQVDFDVELPPEKFFGRVATAFSRVLGHIATITLYWVCIFIWLGFGNYCGWSATWELYINSATSALMVFVFAFLANIRERHSAYLNSCLDAIFRVDAALELKLRLLTGDQLSNDCVIIQAPKVNSVQKVIFYYADIIGTLVGIVILFAVIIVWVAVGPLLRFSSGWWLLIGTYAGLVGLLDGFVLRNVQAKLKTYEDPEFAKIDVDDAALFKVIGMPIPEKTAVQNKSLSYKASMAVGRVCAHELMVVFCVFIIAGLLAGSSVMKWKTMGQLISNVPPSIIETFFMIILITGHNYADATTRVDLKNIYERRLKLISFVNVVAGYHVNTVSPKQVTCEEVIMDSQSA</sequence>
<evidence type="ECO:0000256" key="1">
    <source>
        <dbReference type="SAM" id="Phobius"/>
    </source>
</evidence>
<comment type="caution">
    <text evidence="2">The sequence shown here is derived from an EMBL/GenBank/DDBJ whole genome shotgun (WGS) entry which is preliminary data.</text>
</comment>
<feature type="transmembrane region" description="Helical" evidence="1">
    <location>
        <begin position="224"/>
        <end position="244"/>
    </location>
</feature>
<feature type="transmembrane region" description="Helical" evidence="1">
    <location>
        <begin position="72"/>
        <end position="92"/>
    </location>
</feature>
<accession>A0A232LZ55</accession>
<dbReference type="Pfam" id="PF04120">
    <property type="entry name" value="Iron_permease"/>
    <property type="match status" value="3"/>
</dbReference>
<keyword evidence="1" id="KW-0812">Transmembrane</keyword>
<gene>
    <name evidence="2" type="ORF">Egran_02919</name>
</gene>
<dbReference type="Proteomes" id="UP000243515">
    <property type="component" value="Unassembled WGS sequence"/>
</dbReference>
<feature type="transmembrane region" description="Helical" evidence="1">
    <location>
        <begin position="333"/>
        <end position="352"/>
    </location>
</feature>
<proteinExistence type="predicted"/>
<feature type="transmembrane region" description="Helical" evidence="1">
    <location>
        <begin position="412"/>
        <end position="431"/>
    </location>
</feature>
<evidence type="ECO:0000313" key="3">
    <source>
        <dbReference type="Proteomes" id="UP000243515"/>
    </source>
</evidence>
<dbReference type="GO" id="GO:0055085">
    <property type="term" value="P:transmembrane transport"/>
    <property type="evidence" value="ECO:0007669"/>
    <property type="project" value="InterPro"/>
</dbReference>
<feature type="transmembrane region" description="Helical" evidence="1">
    <location>
        <begin position="192"/>
        <end position="212"/>
    </location>
</feature>
<dbReference type="InterPro" id="IPR007251">
    <property type="entry name" value="Iron_permease_Fet4"/>
</dbReference>
<dbReference type="AlphaFoldDB" id="A0A232LZ55"/>
<keyword evidence="1" id="KW-0472">Membrane</keyword>
<reference evidence="2 3" key="1">
    <citation type="journal article" date="2015" name="Environ. Microbiol.">
        <title>Metagenome sequence of Elaphomyces granulatus from sporocarp tissue reveals Ascomycota ectomycorrhizal fingerprints of genome expansion and a Proteobacteria-rich microbiome.</title>
        <authorList>
            <person name="Quandt C.A."/>
            <person name="Kohler A."/>
            <person name="Hesse C.N."/>
            <person name="Sharpton T.J."/>
            <person name="Martin F."/>
            <person name="Spatafora J.W."/>
        </authorList>
    </citation>
    <scope>NUCLEOTIDE SEQUENCE [LARGE SCALE GENOMIC DNA]</scope>
    <source>
        <strain evidence="2 3">OSC145934</strain>
    </source>
</reference>
<organism evidence="2 3">
    <name type="scientific">Elaphomyces granulatus</name>
    <dbReference type="NCBI Taxonomy" id="519963"/>
    <lineage>
        <taxon>Eukaryota</taxon>
        <taxon>Fungi</taxon>
        <taxon>Dikarya</taxon>
        <taxon>Ascomycota</taxon>
        <taxon>Pezizomycotina</taxon>
        <taxon>Eurotiomycetes</taxon>
        <taxon>Eurotiomycetidae</taxon>
        <taxon>Eurotiales</taxon>
        <taxon>Elaphomycetaceae</taxon>
        <taxon>Elaphomyces</taxon>
    </lineage>
</organism>
<keyword evidence="1" id="KW-1133">Transmembrane helix</keyword>
<dbReference type="EMBL" id="NPHW01003596">
    <property type="protein sequence ID" value="OXV09318.1"/>
    <property type="molecule type" value="Genomic_DNA"/>
</dbReference>
<dbReference type="OrthoDB" id="2224262at2759"/>
<feature type="transmembrane region" description="Helical" evidence="1">
    <location>
        <begin position="443"/>
        <end position="463"/>
    </location>
</feature>
<evidence type="ECO:0008006" key="4">
    <source>
        <dbReference type="Google" id="ProtNLM"/>
    </source>
</evidence>
<feature type="transmembrane region" description="Helical" evidence="1">
    <location>
        <begin position="297"/>
        <end position="321"/>
    </location>
</feature>